<organism evidence="2 3">
    <name type="scientific">Deinococcus terrestris</name>
    <dbReference type="NCBI Taxonomy" id="2651870"/>
    <lineage>
        <taxon>Bacteria</taxon>
        <taxon>Thermotogati</taxon>
        <taxon>Deinococcota</taxon>
        <taxon>Deinococci</taxon>
        <taxon>Deinococcales</taxon>
        <taxon>Deinococcaceae</taxon>
        <taxon>Deinococcus</taxon>
    </lineage>
</organism>
<protein>
    <submittedName>
        <fullName evidence="2">RES family NAD+ phosphorylase</fullName>
    </submittedName>
</protein>
<dbReference type="EMBL" id="WBSL01000012">
    <property type="protein sequence ID" value="MPY67967.1"/>
    <property type="molecule type" value="Genomic_DNA"/>
</dbReference>
<comment type="caution">
    <text evidence="2">The sequence shown here is derived from an EMBL/GenBank/DDBJ whole genome shotgun (WGS) entry which is preliminary data.</text>
</comment>
<dbReference type="SMART" id="SM00953">
    <property type="entry name" value="RES"/>
    <property type="match status" value="1"/>
</dbReference>
<accession>A0A7X1NY57</accession>
<reference evidence="2 3" key="1">
    <citation type="submission" date="2019-10" db="EMBL/GenBank/DDBJ databases">
        <title>Deinococcus sp. isolated from soil.</title>
        <authorList>
            <person name="Li Y."/>
            <person name="Wang J."/>
        </authorList>
    </citation>
    <scope>NUCLEOTIDE SEQUENCE [LARGE SCALE GENOMIC DNA]</scope>
    <source>
        <strain evidence="2 3">SDU3-2</strain>
    </source>
</reference>
<feature type="domain" description="RES" evidence="1">
    <location>
        <begin position="74"/>
        <end position="206"/>
    </location>
</feature>
<evidence type="ECO:0000259" key="1">
    <source>
        <dbReference type="SMART" id="SM00953"/>
    </source>
</evidence>
<sequence>MREPPPLRAHQALTSRLIPSRYEAQTPRPSVLGAIAQDRDEFDILLDLDNLTNGRVTSGQGVTYQPYEQMVLAAFEHAGNNRFNVPVPGHGAWYAADRLVTCVHEVAHHFKARAIDEGLTDTPHVTEYTVYECDAQDTFYDAMQDPDYLGHLAIDPDSYAYSQPLGEEVRAENRAGIVYESVRAPEPGQTCVVFLQPWAVRNVGRTSQVYLLWDPARQVAVATRQPPSPDVLRT</sequence>
<evidence type="ECO:0000313" key="2">
    <source>
        <dbReference type="EMBL" id="MPY67967.1"/>
    </source>
</evidence>
<dbReference type="RefSeq" id="WP_152872279.1">
    <property type="nucleotide sequence ID" value="NZ_WBSL01000012.1"/>
</dbReference>
<dbReference type="AlphaFoldDB" id="A0A7X1NY57"/>
<dbReference type="Pfam" id="PF08808">
    <property type="entry name" value="RES"/>
    <property type="match status" value="1"/>
</dbReference>
<dbReference type="InterPro" id="IPR014914">
    <property type="entry name" value="RES_dom"/>
</dbReference>
<keyword evidence="3" id="KW-1185">Reference proteome</keyword>
<gene>
    <name evidence="2" type="ORF">F8S09_15000</name>
</gene>
<proteinExistence type="predicted"/>
<dbReference type="Proteomes" id="UP000484842">
    <property type="component" value="Unassembled WGS sequence"/>
</dbReference>
<name>A0A7X1NY57_9DEIO</name>
<evidence type="ECO:0000313" key="3">
    <source>
        <dbReference type="Proteomes" id="UP000484842"/>
    </source>
</evidence>